<keyword evidence="1" id="KW-1133">Transmembrane helix</keyword>
<dbReference type="AlphaFoldDB" id="A0A7S1JMS3"/>
<keyword evidence="1" id="KW-0472">Membrane</keyword>
<name>A0A7S1JMS3_9ALVE</name>
<organism evidence="2">
    <name type="scientific">Vitrella brassicaformis</name>
    <dbReference type="NCBI Taxonomy" id="1169539"/>
    <lineage>
        <taxon>Eukaryota</taxon>
        <taxon>Sar</taxon>
        <taxon>Alveolata</taxon>
        <taxon>Colpodellida</taxon>
        <taxon>Vitrellaceae</taxon>
        <taxon>Vitrella</taxon>
    </lineage>
</organism>
<evidence type="ECO:0000256" key="1">
    <source>
        <dbReference type="SAM" id="Phobius"/>
    </source>
</evidence>
<keyword evidence="1" id="KW-0812">Transmembrane</keyword>
<accession>A0A7S1JMS3</accession>
<protein>
    <submittedName>
        <fullName evidence="2">Uncharacterized protein</fullName>
    </submittedName>
</protein>
<feature type="transmembrane region" description="Helical" evidence="1">
    <location>
        <begin position="73"/>
        <end position="91"/>
    </location>
</feature>
<evidence type="ECO:0000313" key="2">
    <source>
        <dbReference type="EMBL" id="CAD9048576.1"/>
    </source>
</evidence>
<proteinExistence type="predicted"/>
<reference evidence="2" key="1">
    <citation type="submission" date="2021-01" db="EMBL/GenBank/DDBJ databases">
        <authorList>
            <person name="Corre E."/>
            <person name="Pelletier E."/>
            <person name="Niang G."/>
            <person name="Scheremetjew M."/>
            <person name="Finn R."/>
            <person name="Kale V."/>
            <person name="Holt S."/>
            <person name="Cochrane G."/>
            <person name="Meng A."/>
            <person name="Brown T."/>
            <person name="Cohen L."/>
        </authorList>
    </citation>
    <scope>NUCLEOTIDE SEQUENCE</scope>
    <source>
        <strain evidence="2">CCMP3346</strain>
    </source>
</reference>
<gene>
    <name evidence="2" type="ORF">VBRA1451_LOCUS3634</name>
</gene>
<dbReference type="EMBL" id="HBGB01006391">
    <property type="protein sequence ID" value="CAD9048576.1"/>
    <property type="molecule type" value="Transcribed_RNA"/>
</dbReference>
<sequence length="100" mass="10877">MYCVNRLTLHTHTRTTCQCNRQPSTDPPHHLAIRLVCPRSLGAQLLNQAAEKTIGLSAPHTIHRDAQGGEVDGLVLAHTAVVGLLGLGLALRIKAVNWMR</sequence>